<keyword evidence="3" id="KW-1185">Reference proteome</keyword>
<dbReference type="AlphaFoldDB" id="A0AAD6FL87"/>
<sequence length="95" mass="10799">CVIRKISRTHLEENSTASRQGGGSAARRRPQPSSLHNCGFSDFSHIQEYFSVDDPRLNTIPPLADSVSRRLELVAVKRWLSQVLAPMLMWKEYTT</sequence>
<gene>
    <name evidence="2" type="ORF">JOQ06_028988</name>
</gene>
<feature type="non-terminal residue" evidence="2">
    <location>
        <position position="1"/>
    </location>
</feature>
<evidence type="ECO:0000256" key="1">
    <source>
        <dbReference type="SAM" id="MobiDB-lite"/>
    </source>
</evidence>
<organism evidence="2 3">
    <name type="scientific">Pogonophryne albipinna</name>
    <dbReference type="NCBI Taxonomy" id="1090488"/>
    <lineage>
        <taxon>Eukaryota</taxon>
        <taxon>Metazoa</taxon>
        <taxon>Chordata</taxon>
        <taxon>Craniata</taxon>
        <taxon>Vertebrata</taxon>
        <taxon>Euteleostomi</taxon>
        <taxon>Actinopterygii</taxon>
        <taxon>Neopterygii</taxon>
        <taxon>Teleostei</taxon>
        <taxon>Neoteleostei</taxon>
        <taxon>Acanthomorphata</taxon>
        <taxon>Eupercaria</taxon>
        <taxon>Perciformes</taxon>
        <taxon>Notothenioidei</taxon>
        <taxon>Pogonophryne</taxon>
    </lineage>
</organism>
<feature type="non-terminal residue" evidence="2">
    <location>
        <position position="95"/>
    </location>
</feature>
<protein>
    <submittedName>
        <fullName evidence="2">Uncharacterized protein</fullName>
    </submittedName>
</protein>
<dbReference type="Proteomes" id="UP001219934">
    <property type="component" value="Unassembled WGS sequence"/>
</dbReference>
<dbReference type="EMBL" id="JAPTMU010000008">
    <property type="protein sequence ID" value="KAJ4939540.1"/>
    <property type="molecule type" value="Genomic_DNA"/>
</dbReference>
<accession>A0AAD6FL87</accession>
<feature type="region of interest" description="Disordered" evidence="1">
    <location>
        <begin position="1"/>
        <end position="35"/>
    </location>
</feature>
<evidence type="ECO:0000313" key="3">
    <source>
        <dbReference type="Proteomes" id="UP001219934"/>
    </source>
</evidence>
<name>A0AAD6FL87_9TELE</name>
<comment type="caution">
    <text evidence="2">The sequence shown here is derived from an EMBL/GenBank/DDBJ whole genome shotgun (WGS) entry which is preliminary data.</text>
</comment>
<evidence type="ECO:0000313" key="2">
    <source>
        <dbReference type="EMBL" id="KAJ4939540.1"/>
    </source>
</evidence>
<proteinExistence type="predicted"/>
<reference evidence="2" key="1">
    <citation type="submission" date="2022-11" db="EMBL/GenBank/DDBJ databases">
        <title>Chromosome-level genome of Pogonophryne albipinna.</title>
        <authorList>
            <person name="Jo E."/>
        </authorList>
    </citation>
    <scope>NUCLEOTIDE SEQUENCE</scope>
    <source>
        <strain evidence="2">SGF0006</strain>
        <tissue evidence="2">Muscle</tissue>
    </source>
</reference>